<sequence>MRHKKIPAYLLLFLCCFVGGQTTARWKEVSAPSAACLAVVIDDFGYGGAGEEELLELEIPWTAAVMPFSERTEEDAQKARQAGKELLIHLPMESLEGKREWVGEKGIFLDMTEEDVRERVREAYDILPDAVGVNNHMGSAVMEQPECLGWVLSEVAERGGLFLDSMTTAESKGREMAEKTGVVYLRRDVFLDSTQDAEAVRQNLRQAAEIAKRQGSAIAIGHVGPEGGKVTAQVLAEMAPVLEAEGVRFVFLSQLAAESG</sequence>
<gene>
    <name evidence="2" type="ORF">H9X83_07480</name>
</gene>
<dbReference type="Pfam" id="PF04748">
    <property type="entry name" value="Polysacc_deac_2"/>
    <property type="match status" value="1"/>
</dbReference>
<evidence type="ECO:0000313" key="2">
    <source>
        <dbReference type="EMBL" id="MBM6877999.1"/>
    </source>
</evidence>
<evidence type="ECO:0000256" key="1">
    <source>
        <dbReference type="SAM" id="SignalP"/>
    </source>
</evidence>
<dbReference type="RefSeq" id="WP_205133780.1">
    <property type="nucleotide sequence ID" value="NZ_JACSNT010000008.1"/>
</dbReference>
<dbReference type="PANTHER" id="PTHR30105">
    <property type="entry name" value="UNCHARACTERIZED YIBQ-RELATED"/>
    <property type="match status" value="1"/>
</dbReference>
<keyword evidence="1" id="KW-0732">Signal</keyword>
<dbReference type="InterPro" id="IPR011330">
    <property type="entry name" value="Glyco_hydro/deAcase_b/a-brl"/>
</dbReference>
<feature type="chain" id="PRO_5045244776" evidence="1">
    <location>
        <begin position="25"/>
        <end position="260"/>
    </location>
</feature>
<dbReference type="PANTHER" id="PTHR30105:SF2">
    <property type="entry name" value="DIVERGENT POLYSACCHARIDE DEACETYLASE SUPERFAMILY"/>
    <property type="match status" value="1"/>
</dbReference>
<dbReference type="InterPro" id="IPR006837">
    <property type="entry name" value="Divergent_DAC"/>
</dbReference>
<dbReference type="Proteomes" id="UP000729290">
    <property type="component" value="Unassembled WGS sequence"/>
</dbReference>
<proteinExistence type="predicted"/>
<protein>
    <submittedName>
        <fullName evidence="2">Divergent polysaccharide deacetylase family protein</fullName>
    </submittedName>
</protein>
<accession>A0ABS2GBX7</accession>
<dbReference type="CDD" id="cd10936">
    <property type="entry name" value="CE4_DAC2"/>
    <property type="match status" value="1"/>
</dbReference>
<feature type="signal peptide" evidence="1">
    <location>
        <begin position="1"/>
        <end position="24"/>
    </location>
</feature>
<reference evidence="2 3" key="1">
    <citation type="journal article" date="2021" name="Sci. Rep.">
        <title>The distribution of antibiotic resistance genes in chicken gut microbiota commensals.</title>
        <authorList>
            <person name="Juricova H."/>
            <person name="Matiasovicova J."/>
            <person name="Kubasova T."/>
            <person name="Cejkova D."/>
            <person name="Rychlik I."/>
        </authorList>
    </citation>
    <scope>NUCLEOTIDE SEQUENCE [LARGE SCALE GENOMIC DNA]</scope>
    <source>
        <strain evidence="2 3">An431b</strain>
    </source>
</reference>
<organism evidence="2 3">
    <name type="scientific">Anaerotignum lactatifermentans</name>
    <dbReference type="NCBI Taxonomy" id="160404"/>
    <lineage>
        <taxon>Bacteria</taxon>
        <taxon>Bacillati</taxon>
        <taxon>Bacillota</taxon>
        <taxon>Clostridia</taxon>
        <taxon>Lachnospirales</taxon>
        <taxon>Anaerotignaceae</taxon>
        <taxon>Anaerotignum</taxon>
    </lineage>
</organism>
<evidence type="ECO:0000313" key="3">
    <source>
        <dbReference type="Proteomes" id="UP000729290"/>
    </source>
</evidence>
<dbReference type="Gene3D" id="3.20.20.370">
    <property type="entry name" value="Glycoside hydrolase/deacetylase"/>
    <property type="match status" value="1"/>
</dbReference>
<comment type="caution">
    <text evidence="2">The sequence shown here is derived from an EMBL/GenBank/DDBJ whole genome shotgun (WGS) entry which is preliminary data.</text>
</comment>
<keyword evidence="3" id="KW-1185">Reference proteome</keyword>
<dbReference type="EMBL" id="JACSNV010000009">
    <property type="protein sequence ID" value="MBM6877999.1"/>
    <property type="molecule type" value="Genomic_DNA"/>
</dbReference>
<dbReference type="SUPFAM" id="SSF88713">
    <property type="entry name" value="Glycoside hydrolase/deacetylase"/>
    <property type="match status" value="1"/>
</dbReference>
<name>A0ABS2GBX7_9FIRM</name>